<keyword evidence="3" id="KW-1185">Reference proteome</keyword>
<feature type="domain" description="AB hydrolase-1" evidence="1">
    <location>
        <begin position="28"/>
        <end position="87"/>
    </location>
</feature>
<dbReference type="SUPFAM" id="SSF53474">
    <property type="entry name" value="alpha/beta-Hydrolases"/>
    <property type="match status" value="1"/>
</dbReference>
<dbReference type="InterPro" id="IPR029058">
    <property type="entry name" value="AB_hydrolase_fold"/>
</dbReference>
<reference evidence="2 3" key="1">
    <citation type="submission" date="2018-05" db="EMBL/GenBank/DDBJ databases">
        <title>The complete genome of Lysobacter maris HZ9B, a marine bacterium antagonistic against terrestrial plant pathogens.</title>
        <authorList>
            <person name="Zhang X.-Q."/>
        </authorList>
    </citation>
    <scope>NUCLEOTIDE SEQUENCE [LARGE SCALE GENOMIC DNA]</scope>
    <source>
        <strain evidence="2 3">HZ9B</strain>
    </source>
</reference>
<dbReference type="Pfam" id="PF00561">
    <property type="entry name" value="Abhydrolase_1"/>
    <property type="match status" value="1"/>
</dbReference>
<name>A0A2U9T4C7_9GAMM</name>
<dbReference type="OrthoDB" id="2086224at2"/>
<evidence type="ECO:0000313" key="3">
    <source>
        <dbReference type="Proteomes" id="UP000249447"/>
    </source>
</evidence>
<dbReference type="AlphaFoldDB" id="A0A2U9T4C7"/>
<evidence type="ECO:0000313" key="2">
    <source>
        <dbReference type="EMBL" id="AWV07363.1"/>
    </source>
</evidence>
<gene>
    <name evidence="2" type="ORF">C9I47_1667</name>
</gene>
<proteinExistence type="predicted"/>
<accession>A0A2U9T4C7</accession>
<evidence type="ECO:0000259" key="1">
    <source>
        <dbReference type="Pfam" id="PF00561"/>
    </source>
</evidence>
<dbReference type="Proteomes" id="UP000249447">
    <property type="component" value="Chromosome"/>
</dbReference>
<organism evidence="2 3">
    <name type="scientific">Marilutibacter maris</name>
    <dbReference type="NCBI Taxonomy" id="1605891"/>
    <lineage>
        <taxon>Bacteria</taxon>
        <taxon>Pseudomonadati</taxon>
        <taxon>Pseudomonadota</taxon>
        <taxon>Gammaproteobacteria</taxon>
        <taxon>Lysobacterales</taxon>
        <taxon>Lysobacteraceae</taxon>
        <taxon>Marilutibacter</taxon>
    </lineage>
</organism>
<protein>
    <recommendedName>
        <fullName evidence="1">AB hydrolase-1 domain-containing protein</fullName>
    </recommendedName>
</protein>
<dbReference type="Gene3D" id="3.40.50.1820">
    <property type="entry name" value="alpha/beta hydrolase"/>
    <property type="match status" value="1"/>
</dbReference>
<sequence>MLELPNTSVIDGNAIRWGRSGDGPPLMDQTFTDEIQDRYRRLDCPVTVLWGEQDGWLPHRMGETLAGLISDSPCIKIPDAGHLVQEDCQEAIMAAVLKRIGGNG</sequence>
<dbReference type="RefSeq" id="WP_111266473.1">
    <property type="nucleotide sequence ID" value="NZ_CP029843.1"/>
</dbReference>
<dbReference type="InterPro" id="IPR000073">
    <property type="entry name" value="AB_hydrolase_1"/>
</dbReference>
<dbReference type="KEGG" id="lmb:C9I47_1667"/>
<dbReference type="EMBL" id="CP029843">
    <property type="protein sequence ID" value="AWV07363.1"/>
    <property type="molecule type" value="Genomic_DNA"/>
</dbReference>